<comment type="caution">
    <text evidence="8">The sequence shown here is derived from an EMBL/GenBank/DDBJ whole genome shotgun (WGS) entry which is preliminary data.</text>
</comment>
<keyword evidence="3" id="KW-0479">Metal-binding</keyword>
<dbReference type="Pfam" id="PF00107">
    <property type="entry name" value="ADH_zinc_N"/>
    <property type="match status" value="1"/>
</dbReference>
<feature type="domain" description="Alcohol dehydrogenase-like C-terminal" evidence="6">
    <location>
        <begin position="193"/>
        <end position="314"/>
    </location>
</feature>
<dbReference type="PANTHER" id="PTHR43161:SF9">
    <property type="entry name" value="SORBITOL DEHYDROGENASE"/>
    <property type="match status" value="1"/>
</dbReference>
<dbReference type="EMBL" id="AUBJ02000001">
    <property type="protein sequence ID" value="MCP2333455.1"/>
    <property type="molecule type" value="Genomic_DNA"/>
</dbReference>
<dbReference type="SUPFAM" id="SSF51735">
    <property type="entry name" value="NAD(P)-binding Rossmann-fold domains"/>
    <property type="match status" value="1"/>
</dbReference>
<dbReference type="InterPro" id="IPR036291">
    <property type="entry name" value="NAD(P)-bd_dom_sf"/>
</dbReference>
<evidence type="ECO:0000259" key="6">
    <source>
        <dbReference type="Pfam" id="PF00107"/>
    </source>
</evidence>
<proteinExistence type="inferred from homology"/>
<keyword evidence="4" id="KW-0862">Zinc</keyword>
<evidence type="ECO:0000256" key="2">
    <source>
        <dbReference type="ARBA" id="ARBA00008072"/>
    </source>
</evidence>
<sequence length="359" mass="35814">MSRAPSPSAPAPQDTLAVVAHAAGDVRLDRVPLPEPTPAEAVVRIAYGGICGSDLHYWRHGAAGESVLRSPMVLGHEVVGHVERAAADGSGPAAGTPVAVHPANPCGTCDRCAEGRENICPRTTYLGSAARHPHTDGGFAALRVLPATRLLPLPAGLPPRAAALAEPAAVAWHAVARSGEVRGRRVLVTGAGPIGALVVAVLARAGAAEIVVTDLHDRPLRVAEGLGATRTIVATDAASVAALGVDVAVESSGSPAGLAAAAAGLRRGGHLTLLGLVPAGDIPAPVAGLISREITVAGSFRFHDEMAAVLAALADGSLATEGIVSHVIPVHELAAALTTAADAAGSGKVLLDFTEPDAG</sequence>
<evidence type="ECO:0000256" key="4">
    <source>
        <dbReference type="ARBA" id="ARBA00022833"/>
    </source>
</evidence>
<name>A0ABT1JLR3_ACTCY</name>
<dbReference type="InterPro" id="IPR013154">
    <property type="entry name" value="ADH-like_N"/>
</dbReference>
<evidence type="ECO:0000256" key="5">
    <source>
        <dbReference type="ARBA" id="ARBA00023002"/>
    </source>
</evidence>
<evidence type="ECO:0000313" key="8">
    <source>
        <dbReference type="EMBL" id="MCP2333455.1"/>
    </source>
</evidence>
<evidence type="ECO:0000256" key="3">
    <source>
        <dbReference type="ARBA" id="ARBA00022723"/>
    </source>
</evidence>
<dbReference type="Proteomes" id="UP000791080">
    <property type="component" value="Unassembled WGS sequence"/>
</dbReference>
<feature type="domain" description="Alcohol dehydrogenase-like N-terminal" evidence="7">
    <location>
        <begin position="38"/>
        <end position="154"/>
    </location>
</feature>
<evidence type="ECO:0000256" key="1">
    <source>
        <dbReference type="ARBA" id="ARBA00001947"/>
    </source>
</evidence>
<dbReference type="RefSeq" id="WP_026419500.1">
    <property type="nucleotide sequence ID" value="NZ_AUBJ02000001.1"/>
</dbReference>
<evidence type="ECO:0000313" key="9">
    <source>
        <dbReference type="Proteomes" id="UP000791080"/>
    </source>
</evidence>
<dbReference type="SUPFAM" id="SSF50129">
    <property type="entry name" value="GroES-like"/>
    <property type="match status" value="1"/>
</dbReference>
<comment type="similarity">
    <text evidence="2">Belongs to the zinc-containing alcohol dehydrogenase family.</text>
</comment>
<dbReference type="InterPro" id="IPR011032">
    <property type="entry name" value="GroES-like_sf"/>
</dbReference>
<organism evidence="8 9">
    <name type="scientific">Actinoalloteichus caeruleus DSM 43889</name>
    <dbReference type="NCBI Taxonomy" id="1120930"/>
    <lineage>
        <taxon>Bacteria</taxon>
        <taxon>Bacillati</taxon>
        <taxon>Actinomycetota</taxon>
        <taxon>Actinomycetes</taxon>
        <taxon>Pseudonocardiales</taxon>
        <taxon>Pseudonocardiaceae</taxon>
        <taxon>Actinoalloteichus</taxon>
        <taxon>Actinoalloteichus cyanogriseus</taxon>
    </lineage>
</organism>
<dbReference type="InterPro" id="IPR013149">
    <property type="entry name" value="ADH-like_C"/>
</dbReference>
<comment type="cofactor">
    <cofactor evidence="1">
        <name>Zn(2+)</name>
        <dbReference type="ChEBI" id="CHEBI:29105"/>
    </cofactor>
</comment>
<dbReference type="Gene3D" id="3.90.180.10">
    <property type="entry name" value="Medium-chain alcohol dehydrogenases, catalytic domain"/>
    <property type="match status" value="1"/>
</dbReference>
<evidence type="ECO:0000259" key="7">
    <source>
        <dbReference type="Pfam" id="PF08240"/>
    </source>
</evidence>
<keyword evidence="9" id="KW-1185">Reference proteome</keyword>
<gene>
    <name evidence="8" type="ORF">G443_003725</name>
</gene>
<accession>A0ABT1JLR3</accession>
<dbReference type="Gene3D" id="3.40.50.720">
    <property type="entry name" value="NAD(P)-binding Rossmann-like Domain"/>
    <property type="match status" value="1"/>
</dbReference>
<protein>
    <submittedName>
        <fullName evidence="8">L-idonate 5-dehydrogenase</fullName>
    </submittedName>
</protein>
<reference evidence="8 9" key="1">
    <citation type="submission" date="2022-06" db="EMBL/GenBank/DDBJ databases">
        <title>Genomic Encyclopedia of Type Strains, Phase I: the one thousand microbial genomes (KMG-I) project.</title>
        <authorList>
            <person name="Kyrpides N."/>
        </authorList>
    </citation>
    <scope>NUCLEOTIDE SEQUENCE [LARGE SCALE GENOMIC DNA]</scope>
    <source>
        <strain evidence="8 9">DSM 43889</strain>
    </source>
</reference>
<keyword evidence="5" id="KW-0560">Oxidoreductase</keyword>
<dbReference type="PANTHER" id="PTHR43161">
    <property type="entry name" value="SORBITOL DEHYDROGENASE"/>
    <property type="match status" value="1"/>
</dbReference>
<dbReference type="Pfam" id="PF08240">
    <property type="entry name" value="ADH_N"/>
    <property type="match status" value="1"/>
</dbReference>